<dbReference type="EMBL" id="JABXXP010000508">
    <property type="protein sequence ID" value="NVN12596.1"/>
    <property type="molecule type" value="Genomic_DNA"/>
</dbReference>
<reference evidence="1 2" key="1">
    <citation type="submission" date="2020-06" db="EMBL/GenBank/DDBJ databases">
        <title>Description of novel acetic acid bacteria.</title>
        <authorList>
            <person name="Sombolestani A."/>
        </authorList>
    </citation>
    <scope>NUCLEOTIDE SEQUENCE [LARGE SCALE GENOMIC DNA]</scope>
    <source>
        <strain evidence="1 2">LMG 31431</strain>
    </source>
</reference>
<comment type="caution">
    <text evidence="1">The sequence shown here is derived from an EMBL/GenBank/DDBJ whole genome shotgun (WGS) entry which is preliminary data.</text>
</comment>
<proteinExistence type="predicted"/>
<evidence type="ECO:0000313" key="1">
    <source>
        <dbReference type="EMBL" id="NVN12596.1"/>
    </source>
</evidence>
<gene>
    <name evidence="1" type="ORF">HUK84_15935</name>
</gene>
<dbReference type="RefSeq" id="WP_176641159.1">
    <property type="nucleotide sequence ID" value="NZ_JABXXP010000508.1"/>
</dbReference>
<dbReference type="AlphaFoldDB" id="A0A7Y7M861"/>
<organism evidence="1 2">
    <name type="scientific">Nguyenibacter vanlangensis</name>
    <dbReference type="NCBI Taxonomy" id="1216886"/>
    <lineage>
        <taxon>Bacteria</taxon>
        <taxon>Pseudomonadati</taxon>
        <taxon>Pseudomonadota</taxon>
        <taxon>Alphaproteobacteria</taxon>
        <taxon>Acetobacterales</taxon>
        <taxon>Acetobacteraceae</taxon>
        <taxon>Nguyenibacter</taxon>
    </lineage>
</organism>
<protein>
    <submittedName>
        <fullName evidence="1">Uncharacterized protein</fullName>
    </submittedName>
</protein>
<dbReference type="Proteomes" id="UP000534870">
    <property type="component" value="Unassembled WGS sequence"/>
</dbReference>
<accession>A0A7Y7M861</accession>
<sequence>MRTDVAHDSLTRRTKRFDVGVVGEEVSNVDGRYDVNRKFMKRRSIYMMSLATIAVALVLRECEKRTPRVAVINGLIYCENPSRGIGIGVGTNTVTNEHNYFLSLHWDAEWNVQSQKLRIEPSTEATPLGHILVGIVMTKSSPLYYFGKTSSMEMVSRLHGVRDPKRDLPGLKAYSDWANELYIPNANNGDPFIQCIGISWNTNSGDASCYAQWSFEKHYGADIGFHMENLTHFEAIRREVENLITQDLCKGGEGR</sequence>
<name>A0A7Y7M861_9PROT</name>
<evidence type="ECO:0000313" key="2">
    <source>
        <dbReference type="Proteomes" id="UP000534870"/>
    </source>
</evidence>